<dbReference type="RefSeq" id="XP_011134626.1">
    <property type="nucleotide sequence ID" value="XM_011136324.1"/>
</dbReference>
<dbReference type="AlphaFoldDB" id="A0A023AZM4"/>
<reference evidence="1" key="1">
    <citation type="submission" date="2013-12" db="EMBL/GenBank/DDBJ databases">
        <authorList>
            <person name="Omoto C.K."/>
            <person name="Sibley D."/>
            <person name="Venepally P."/>
            <person name="Hadjithomas M."/>
            <person name="Karamycheva S."/>
            <person name="Brunk B."/>
            <person name="Roos D."/>
            <person name="Caler E."/>
            <person name="Lorenzi H."/>
        </authorList>
    </citation>
    <scope>NUCLEOTIDE SEQUENCE</scope>
</reference>
<sequence length="261" mass="29135">MFPNVLTLWQEKSEDPVLPIRTLPFRTMVYCETLRNECDFLCQICQDILTPTMHQGEWTLQDVVVCQLAENSDELALMSSTTTSITGGSGELDYIVAGPAKSEFRRQIGSSYTAARKRTKDSVFPEKLKGFFARLIKAVDRDTDCLQAIASTFEQEGTEPFRLLSQYVKRAINVIQQEDQGQVSDEDDTPMREEEPIFQTLLTVALSPNDALAVRNKFGRNYFLCHTSCAAVQLSCAASQMSCTEPQLVNPFSASNNSSSV</sequence>
<proteinExistence type="predicted"/>
<name>A0A023AZM4_GRENI</name>
<evidence type="ECO:0000313" key="2">
    <source>
        <dbReference type="Proteomes" id="UP000019763"/>
    </source>
</evidence>
<evidence type="ECO:0000313" key="1">
    <source>
        <dbReference type="EMBL" id="EZG43755.1"/>
    </source>
</evidence>
<gene>
    <name evidence="1" type="ORF">GNI_160200</name>
</gene>
<dbReference type="Proteomes" id="UP000019763">
    <property type="component" value="Unassembled WGS sequence"/>
</dbReference>
<accession>A0A023AZM4</accession>
<dbReference type="GeneID" id="22915545"/>
<keyword evidence="2" id="KW-1185">Reference proteome</keyword>
<organism evidence="1 2">
    <name type="scientific">Gregarina niphandrodes</name>
    <name type="common">Septate eugregarine</name>
    <dbReference type="NCBI Taxonomy" id="110365"/>
    <lineage>
        <taxon>Eukaryota</taxon>
        <taxon>Sar</taxon>
        <taxon>Alveolata</taxon>
        <taxon>Apicomplexa</taxon>
        <taxon>Conoidasida</taxon>
        <taxon>Gregarinasina</taxon>
        <taxon>Eugregarinorida</taxon>
        <taxon>Gregarinidae</taxon>
        <taxon>Gregarina</taxon>
    </lineage>
</organism>
<comment type="caution">
    <text evidence="1">The sequence shown here is derived from an EMBL/GenBank/DDBJ whole genome shotgun (WGS) entry which is preliminary data.</text>
</comment>
<protein>
    <submittedName>
        <fullName evidence="1">Uncharacterized protein</fullName>
    </submittedName>
</protein>
<dbReference type="VEuPathDB" id="CryptoDB:GNI_160200"/>
<dbReference type="EMBL" id="AFNH02001195">
    <property type="protein sequence ID" value="EZG43755.1"/>
    <property type="molecule type" value="Genomic_DNA"/>
</dbReference>